<proteinExistence type="predicted"/>
<reference evidence="3" key="1">
    <citation type="submission" date="2017-09" db="EMBL/GenBank/DDBJ databases">
        <title>Depth-based differentiation of microbial function through sediment-hosted aquifers and enrichment of novel symbionts in the deep terrestrial subsurface.</title>
        <authorList>
            <person name="Probst A.J."/>
            <person name="Ladd B."/>
            <person name="Jarett J.K."/>
            <person name="Geller-Mcgrath D.E."/>
            <person name="Sieber C.M.K."/>
            <person name="Emerson J.B."/>
            <person name="Anantharaman K."/>
            <person name="Thomas B.C."/>
            <person name="Malmstrom R."/>
            <person name="Stieglmeier M."/>
            <person name="Klingl A."/>
            <person name="Woyke T."/>
            <person name="Ryan C.M."/>
            <person name="Banfield J.F."/>
        </authorList>
    </citation>
    <scope>NUCLEOTIDE SEQUENCE [LARGE SCALE GENOMIC DNA]</scope>
</reference>
<evidence type="ECO:0000313" key="2">
    <source>
        <dbReference type="EMBL" id="PIR72803.1"/>
    </source>
</evidence>
<dbReference type="Pfam" id="PF08241">
    <property type="entry name" value="Methyltransf_11"/>
    <property type="match status" value="1"/>
</dbReference>
<organism evidence="2 3">
    <name type="scientific">Candidatus Nealsonbacteria bacterium CG10_big_fil_rev_8_21_14_0_10_36_23</name>
    <dbReference type="NCBI Taxonomy" id="1974709"/>
    <lineage>
        <taxon>Bacteria</taxon>
        <taxon>Candidatus Nealsoniibacteriota</taxon>
    </lineage>
</organism>
<name>A0A2H0TKX7_9BACT</name>
<sequence>MVRYYSREVPKILNRKERERIGRQIIGVLGSRLSGTEELSCLDIGCSSGVITNLLAGRFGKVVGVDVDEDALAAARKNFRKKNTTFLGMDASDLKFKNGTFDVVIANQVYEFVDDDRKVFKEIRRVLKPGGICFFGARNKYAIMEAQYNLPFLAWLPKWLSDLIVRAGGKGSEFVGRYRSYWGLRQLVKGFRVHDYTTKILRDPKKFNFTKLEKYKIFMRTIPLSAIYPFIPNYIWILEKPY</sequence>
<dbReference type="SUPFAM" id="SSF53335">
    <property type="entry name" value="S-adenosyl-L-methionine-dependent methyltransferases"/>
    <property type="match status" value="1"/>
</dbReference>
<evidence type="ECO:0000313" key="3">
    <source>
        <dbReference type="Proteomes" id="UP000228508"/>
    </source>
</evidence>
<dbReference type="Proteomes" id="UP000228508">
    <property type="component" value="Unassembled WGS sequence"/>
</dbReference>
<accession>A0A2H0TKX7</accession>
<gene>
    <name evidence="2" type="ORF">COV26_02020</name>
</gene>
<protein>
    <recommendedName>
        <fullName evidence="1">Methyltransferase type 11 domain-containing protein</fullName>
    </recommendedName>
</protein>
<dbReference type="CDD" id="cd02440">
    <property type="entry name" value="AdoMet_MTases"/>
    <property type="match status" value="1"/>
</dbReference>
<dbReference type="PANTHER" id="PTHR43861">
    <property type="entry name" value="TRANS-ACONITATE 2-METHYLTRANSFERASE-RELATED"/>
    <property type="match status" value="1"/>
</dbReference>
<feature type="domain" description="Methyltransferase type 11" evidence="1">
    <location>
        <begin position="42"/>
        <end position="135"/>
    </location>
</feature>
<dbReference type="InterPro" id="IPR029063">
    <property type="entry name" value="SAM-dependent_MTases_sf"/>
</dbReference>
<dbReference type="Gene3D" id="3.40.50.150">
    <property type="entry name" value="Vaccinia Virus protein VP39"/>
    <property type="match status" value="1"/>
</dbReference>
<dbReference type="EMBL" id="PFCH01000035">
    <property type="protein sequence ID" value="PIR72803.1"/>
    <property type="molecule type" value="Genomic_DNA"/>
</dbReference>
<evidence type="ECO:0000259" key="1">
    <source>
        <dbReference type="Pfam" id="PF08241"/>
    </source>
</evidence>
<dbReference type="GO" id="GO:0008757">
    <property type="term" value="F:S-adenosylmethionine-dependent methyltransferase activity"/>
    <property type="evidence" value="ECO:0007669"/>
    <property type="project" value="InterPro"/>
</dbReference>
<dbReference type="InterPro" id="IPR013216">
    <property type="entry name" value="Methyltransf_11"/>
</dbReference>
<comment type="caution">
    <text evidence="2">The sequence shown here is derived from an EMBL/GenBank/DDBJ whole genome shotgun (WGS) entry which is preliminary data.</text>
</comment>
<dbReference type="AlphaFoldDB" id="A0A2H0TKX7"/>